<dbReference type="STRING" id="1109443.G4TJI0"/>
<dbReference type="PANTHER" id="PTHR46300">
    <property type="entry name" value="P450, PUTATIVE (EUROFUNG)-RELATED-RELATED"/>
    <property type="match status" value="1"/>
</dbReference>
<keyword evidence="4 9" id="KW-0349">Heme</keyword>
<organism evidence="12 13">
    <name type="scientific">Serendipita indica (strain DSM 11827)</name>
    <name type="common">Root endophyte fungus</name>
    <name type="synonym">Piriformospora indica</name>
    <dbReference type="NCBI Taxonomy" id="1109443"/>
    <lineage>
        <taxon>Eukaryota</taxon>
        <taxon>Fungi</taxon>
        <taxon>Dikarya</taxon>
        <taxon>Basidiomycota</taxon>
        <taxon>Agaricomycotina</taxon>
        <taxon>Agaricomycetes</taxon>
        <taxon>Sebacinales</taxon>
        <taxon>Serendipitaceae</taxon>
        <taxon>Serendipita</taxon>
    </lineage>
</organism>
<dbReference type="HOGENOM" id="CLU_001570_2_3_1"/>
<keyword evidence="13" id="KW-1185">Reference proteome</keyword>
<name>G4TJI0_SERID</name>
<dbReference type="EMBL" id="CAFZ01000121">
    <property type="protein sequence ID" value="CCA71475.1"/>
    <property type="molecule type" value="Genomic_DNA"/>
</dbReference>
<dbReference type="OMA" id="VDEICMN"/>
<gene>
    <name evidence="12" type="ORF">PIIN_05414</name>
</gene>
<dbReference type="PANTHER" id="PTHR46300:SF5">
    <property type="entry name" value="CYTOCHROME P450"/>
    <property type="match status" value="1"/>
</dbReference>
<evidence type="ECO:0000313" key="12">
    <source>
        <dbReference type="EMBL" id="CCA71475.1"/>
    </source>
</evidence>
<keyword evidence="11" id="KW-0472">Membrane</keyword>
<reference evidence="12 13" key="1">
    <citation type="journal article" date="2011" name="PLoS Pathog.">
        <title>Endophytic Life Strategies Decoded by Genome and Transcriptome Analyses of the Mutualistic Root Symbiont Piriformospora indica.</title>
        <authorList>
            <person name="Zuccaro A."/>
            <person name="Lahrmann U."/>
            <person name="Guldener U."/>
            <person name="Langen G."/>
            <person name="Pfiffi S."/>
            <person name="Biedenkopf D."/>
            <person name="Wong P."/>
            <person name="Samans B."/>
            <person name="Grimm C."/>
            <person name="Basiewicz M."/>
            <person name="Murat C."/>
            <person name="Martin F."/>
            <person name="Kogel K.H."/>
        </authorList>
    </citation>
    <scope>NUCLEOTIDE SEQUENCE [LARGE SCALE GENOMIC DNA]</scope>
    <source>
        <strain evidence="12 13">DSM 11827</strain>
    </source>
</reference>
<protein>
    <recommendedName>
        <fullName evidence="14">Cytochrome P450</fullName>
    </recommendedName>
</protein>
<keyword evidence="5 9" id="KW-0479">Metal-binding</keyword>
<keyword evidence="6 10" id="KW-0560">Oxidoreductase</keyword>
<dbReference type="GO" id="GO:0020037">
    <property type="term" value="F:heme binding"/>
    <property type="evidence" value="ECO:0007669"/>
    <property type="project" value="InterPro"/>
</dbReference>
<keyword evidence="11" id="KW-0812">Transmembrane</keyword>
<comment type="pathway">
    <text evidence="2">Secondary metabolite biosynthesis.</text>
</comment>
<dbReference type="GO" id="GO:0016705">
    <property type="term" value="F:oxidoreductase activity, acting on paired donors, with incorporation or reduction of molecular oxygen"/>
    <property type="evidence" value="ECO:0007669"/>
    <property type="project" value="InterPro"/>
</dbReference>
<dbReference type="Gene3D" id="1.10.630.10">
    <property type="entry name" value="Cytochrome P450"/>
    <property type="match status" value="1"/>
</dbReference>
<comment type="caution">
    <text evidence="12">The sequence shown here is derived from an EMBL/GenBank/DDBJ whole genome shotgun (WGS) entry which is preliminary data.</text>
</comment>
<feature type="binding site" description="axial binding residue" evidence="9">
    <location>
        <position position="448"/>
    </location>
    <ligand>
        <name>heme</name>
        <dbReference type="ChEBI" id="CHEBI:30413"/>
    </ligand>
    <ligandPart>
        <name>Fe</name>
        <dbReference type="ChEBI" id="CHEBI:18248"/>
    </ligandPart>
</feature>
<dbReference type="PROSITE" id="PS00086">
    <property type="entry name" value="CYTOCHROME_P450"/>
    <property type="match status" value="1"/>
</dbReference>
<evidence type="ECO:0000256" key="10">
    <source>
        <dbReference type="RuleBase" id="RU000461"/>
    </source>
</evidence>
<comment type="cofactor">
    <cofactor evidence="1 9">
        <name>heme</name>
        <dbReference type="ChEBI" id="CHEBI:30413"/>
    </cofactor>
</comment>
<dbReference type="eggNOG" id="KOG0156">
    <property type="taxonomic scope" value="Eukaryota"/>
</dbReference>
<evidence type="ECO:0000256" key="3">
    <source>
        <dbReference type="ARBA" id="ARBA00010617"/>
    </source>
</evidence>
<dbReference type="GO" id="GO:0005506">
    <property type="term" value="F:iron ion binding"/>
    <property type="evidence" value="ECO:0007669"/>
    <property type="project" value="InterPro"/>
</dbReference>
<accession>G4TJI0</accession>
<evidence type="ECO:0000256" key="11">
    <source>
        <dbReference type="SAM" id="Phobius"/>
    </source>
</evidence>
<keyword evidence="7 9" id="KW-0408">Iron</keyword>
<evidence type="ECO:0000256" key="8">
    <source>
        <dbReference type="ARBA" id="ARBA00023033"/>
    </source>
</evidence>
<evidence type="ECO:0000256" key="1">
    <source>
        <dbReference type="ARBA" id="ARBA00001971"/>
    </source>
</evidence>
<evidence type="ECO:0000256" key="9">
    <source>
        <dbReference type="PIRSR" id="PIRSR602401-1"/>
    </source>
</evidence>
<evidence type="ECO:0000256" key="7">
    <source>
        <dbReference type="ARBA" id="ARBA00023004"/>
    </source>
</evidence>
<keyword evidence="8 10" id="KW-0503">Monooxygenase</keyword>
<evidence type="ECO:0000256" key="5">
    <source>
        <dbReference type="ARBA" id="ARBA00022723"/>
    </source>
</evidence>
<comment type="similarity">
    <text evidence="3 10">Belongs to the cytochrome P450 family.</text>
</comment>
<dbReference type="PRINTS" id="PR00463">
    <property type="entry name" value="EP450I"/>
</dbReference>
<keyword evidence="11" id="KW-1133">Transmembrane helix</keyword>
<dbReference type="InParanoid" id="G4TJI0"/>
<dbReference type="InterPro" id="IPR017972">
    <property type="entry name" value="Cyt_P450_CS"/>
</dbReference>
<evidence type="ECO:0000313" key="13">
    <source>
        <dbReference type="Proteomes" id="UP000007148"/>
    </source>
</evidence>
<dbReference type="AlphaFoldDB" id="G4TJI0"/>
<dbReference type="InterPro" id="IPR050364">
    <property type="entry name" value="Cytochrome_P450_fung"/>
</dbReference>
<sequence length="489" mass="55427">MDALQVRSVVAGGATAAMVIISVYIAANSVSARARRANARLPPGPKRSILFGNLFNFPKKRWFETFSSWKETYGDIVYVNVAGISMVIVNSFEIAEELASNRMGIYSRRPHTIMSSELMSSGYALVLKQPDSEFVEQRKVFRKGVGPLVVAHYDPLVQQQCRSLIKALEGFSGHPYDILALKVGELVNTIAYGESFNATHGQELIKLNIERINLITWVFSKIWMVNFFPILRYIPPWFPGAEFRRIGIRGTEVTQKLRYWPFGQIRAAVEAGTADDSLVSRLLKDSNLSQDMLRDAAAVMFSTANDTTSSAVICVLHCLLRSPEWQERVYREIHEIVGHDRLPRMEDIQNMELLNAVWKESIRWNSPAPLGIPHVNSQDDVWNGYFIPKGSLVHCNIGQARFMLRDPRIWGVDSEQFNPQRFLREYNPNIDKLPDMSSLPFGFGRRICPGRHLAERVGLQMVAAILATYKLEPVKEIPAEVDWLDSTVR</sequence>
<dbReference type="OrthoDB" id="2789670at2759"/>
<evidence type="ECO:0000256" key="4">
    <source>
        <dbReference type="ARBA" id="ARBA00022617"/>
    </source>
</evidence>
<dbReference type="InterPro" id="IPR001128">
    <property type="entry name" value="Cyt_P450"/>
</dbReference>
<evidence type="ECO:0008006" key="14">
    <source>
        <dbReference type="Google" id="ProtNLM"/>
    </source>
</evidence>
<dbReference type="Proteomes" id="UP000007148">
    <property type="component" value="Unassembled WGS sequence"/>
</dbReference>
<dbReference type="GO" id="GO:0004497">
    <property type="term" value="F:monooxygenase activity"/>
    <property type="evidence" value="ECO:0007669"/>
    <property type="project" value="UniProtKB-KW"/>
</dbReference>
<evidence type="ECO:0000256" key="2">
    <source>
        <dbReference type="ARBA" id="ARBA00005179"/>
    </source>
</evidence>
<dbReference type="InterPro" id="IPR002401">
    <property type="entry name" value="Cyt_P450_E_grp-I"/>
</dbReference>
<proteinExistence type="inferred from homology"/>
<evidence type="ECO:0000256" key="6">
    <source>
        <dbReference type="ARBA" id="ARBA00023002"/>
    </source>
</evidence>
<dbReference type="SUPFAM" id="SSF48264">
    <property type="entry name" value="Cytochrome P450"/>
    <property type="match status" value="1"/>
</dbReference>
<dbReference type="InterPro" id="IPR036396">
    <property type="entry name" value="Cyt_P450_sf"/>
</dbReference>
<dbReference type="Pfam" id="PF00067">
    <property type="entry name" value="p450"/>
    <property type="match status" value="1"/>
</dbReference>
<feature type="transmembrane region" description="Helical" evidence="11">
    <location>
        <begin position="6"/>
        <end position="27"/>
    </location>
</feature>